<keyword evidence="7 10" id="KW-0808">Transferase</keyword>
<evidence type="ECO:0000256" key="4">
    <source>
        <dbReference type="ARBA" id="ARBA00008426"/>
    </source>
</evidence>
<name>A0ABT1J7E4_9ACTN</name>
<dbReference type="EC" id="2.2.1.2" evidence="5 10"/>
<evidence type="ECO:0000256" key="10">
    <source>
        <dbReference type="HAMAP-Rule" id="MF_00493"/>
    </source>
</evidence>
<keyword evidence="6 10" id="KW-0963">Cytoplasm</keyword>
<dbReference type="PANTHER" id="PTHR10683">
    <property type="entry name" value="TRANSALDOLASE"/>
    <property type="match status" value="1"/>
</dbReference>
<evidence type="ECO:0000313" key="11">
    <source>
        <dbReference type="EMBL" id="MCP2313357.1"/>
    </source>
</evidence>
<comment type="catalytic activity">
    <reaction evidence="10">
        <text>D-sedoheptulose 7-phosphate + D-glyceraldehyde 3-phosphate = D-erythrose 4-phosphate + beta-D-fructose 6-phosphate</text>
        <dbReference type="Rhea" id="RHEA:17053"/>
        <dbReference type="ChEBI" id="CHEBI:16897"/>
        <dbReference type="ChEBI" id="CHEBI:57483"/>
        <dbReference type="ChEBI" id="CHEBI:57634"/>
        <dbReference type="ChEBI" id="CHEBI:59776"/>
        <dbReference type="EC" id="2.2.1.2"/>
    </reaction>
</comment>
<evidence type="ECO:0000256" key="3">
    <source>
        <dbReference type="ARBA" id="ARBA00004857"/>
    </source>
</evidence>
<dbReference type="HAMAP" id="MF_00493">
    <property type="entry name" value="Transaldolase_2"/>
    <property type="match status" value="1"/>
</dbReference>
<evidence type="ECO:0000256" key="7">
    <source>
        <dbReference type="ARBA" id="ARBA00022679"/>
    </source>
</evidence>
<evidence type="ECO:0000256" key="5">
    <source>
        <dbReference type="ARBA" id="ARBA00013151"/>
    </source>
</evidence>
<dbReference type="Pfam" id="PF00923">
    <property type="entry name" value="TAL_FSA"/>
    <property type="match status" value="1"/>
</dbReference>
<feature type="active site" description="Schiff-base intermediate with substrate" evidence="10">
    <location>
        <position position="141"/>
    </location>
</feature>
<dbReference type="EMBL" id="JAMZDX010000006">
    <property type="protein sequence ID" value="MCP2313357.1"/>
    <property type="molecule type" value="Genomic_DNA"/>
</dbReference>
<keyword evidence="12" id="KW-1185">Reference proteome</keyword>
<keyword evidence="8 10" id="KW-0570">Pentose shunt</keyword>
<dbReference type="InterPro" id="IPR004732">
    <property type="entry name" value="Transaldolase_2"/>
</dbReference>
<evidence type="ECO:0000256" key="6">
    <source>
        <dbReference type="ARBA" id="ARBA00022490"/>
    </source>
</evidence>
<comment type="caution">
    <text evidence="11">The sequence shown here is derived from an EMBL/GenBank/DDBJ whole genome shotgun (WGS) entry which is preliminary data.</text>
</comment>
<dbReference type="PANTHER" id="PTHR10683:SF31">
    <property type="entry name" value="TRANSALDOLASE"/>
    <property type="match status" value="1"/>
</dbReference>
<organism evidence="11 12">
    <name type="scientific">Kitasatospora paracochleata</name>
    <dbReference type="NCBI Taxonomy" id="58354"/>
    <lineage>
        <taxon>Bacteria</taxon>
        <taxon>Bacillati</taxon>
        <taxon>Actinomycetota</taxon>
        <taxon>Actinomycetes</taxon>
        <taxon>Kitasatosporales</taxon>
        <taxon>Streptomycetaceae</taxon>
        <taxon>Kitasatospora</taxon>
    </lineage>
</organism>
<dbReference type="InterPro" id="IPR013785">
    <property type="entry name" value="Aldolase_TIM"/>
</dbReference>
<dbReference type="PIRSF" id="PIRSF036915">
    <property type="entry name" value="Trnald_Bac_Plnt"/>
    <property type="match status" value="1"/>
</dbReference>
<dbReference type="NCBIfam" id="TIGR00876">
    <property type="entry name" value="tal_mycobact"/>
    <property type="match status" value="1"/>
</dbReference>
<accession>A0ABT1J7E4</accession>
<comment type="pathway">
    <text evidence="3 10">Carbohydrate degradation; pentose phosphate pathway; D-glyceraldehyde 3-phosphate and beta-D-fructose 6-phosphate from D-ribose 5-phosphate and D-xylulose 5-phosphate (non-oxidative stage): step 2/3.</text>
</comment>
<evidence type="ECO:0000256" key="1">
    <source>
        <dbReference type="ARBA" id="ARBA00003518"/>
    </source>
</evidence>
<dbReference type="Proteomes" id="UP001206483">
    <property type="component" value="Unassembled WGS sequence"/>
</dbReference>
<dbReference type="InterPro" id="IPR001585">
    <property type="entry name" value="TAL/FSA"/>
</dbReference>
<sequence length="375" mass="40298">MNRRDLRPLVAEGVSPWLDGIHRDLTSSGELSRLVAETGLRGATSNPEQLAARLHRDPVYLEQLARLADHRVSVEGAVWAASVHDLRQACDVMLPVFTDTHGYDGLVSMDMDPRMAHDAAATTAEATELARAVARPNMLVKIPATLEGLEALRGCVAAGIGVHVTGVYSVRRYGEVVDAYFDGLEKALADGRQLSAIASVASLPVGRLDREVDGRLAEIGGPDAGTLRGRAGLAVARLMYRAYEERLGSARWRALRASGARPQRLLWSASALADPAAARARYVEGLVSWGTVHAMTRPVLDEAADRLELRGDTLMGQHETAQTVLDSLGRLGISYDAVERRLEADTVTGLIDSWLGLHTAVGARMHALAVTRPGS</sequence>
<keyword evidence="9 10" id="KW-0704">Schiff base</keyword>
<reference evidence="11 12" key="1">
    <citation type="submission" date="2022-06" db="EMBL/GenBank/DDBJ databases">
        <title>Sequencing the genomes of 1000 actinobacteria strains.</title>
        <authorList>
            <person name="Klenk H.-P."/>
        </authorList>
    </citation>
    <scope>NUCLEOTIDE SEQUENCE [LARGE SCALE GENOMIC DNA]</scope>
    <source>
        <strain evidence="11 12">DSM 41656</strain>
    </source>
</reference>
<evidence type="ECO:0000256" key="2">
    <source>
        <dbReference type="ARBA" id="ARBA00004496"/>
    </source>
</evidence>
<dbReference type="RefSeq" id="WP_253803133.1">
    <property type="nucleotide sequence ID" value="NZ_BAAAUB010000039.1"/>
</dbReference>
<evidence type="ECO:0000256" key="8">
    <source>
        <dbReference type="ARBA" id="ARBA00023126"/>
    </source>
</evidence>
<comment type="subcellular location">
    <subcellularLocation>
        <location evidence="2 10">Cytoplasm</location>
    </subcellularLocation>
</comment>
<evidence type="ECO:0000313" key="12">
    <source>
        <dbReference type="Proteomes" id="UP001206483"/>
    </source>
</evidence>
<dbReference type="SUPFAM" id="SSF51569">
    <property type="entry name" value="Aldolase"/>
    <property type="match status" value="1"/>
</dbReference>
<comment type="function">
    <text evidence="1 10">Transaldolase is important for the balance of metabolites in the pentose-phosphate pathway.</text>
</comment>
<protein>
    <recommendedName>
        <fullName evidence="5 10">Transaldolase</fullName>
        <ecNumber evidence="5 10">2.2.1.2</ecNumber>
    </recommendedName>
</protein>
<dbReference type="Gene3D" id="3.20.20.70">
    <property type="entry name" value="Aldolase class I"/>
    <property type="match status" value="1"/>
</dbReference>
<dbReference type="GO" id="GO:0004801">
    <property type="term" value="F:transaldolase activity"/>
    <property type="evidence" value="ECO:0007669"/>
    <property type="project" value="UniProtKB-EC"/>
</dbReference>
<comment type="similarity">
    <text evidence="4 10">Belongs to the transaldolase family. Type 2 subfamily.</text>
</comment>
<proteinExistence type="inferred from homology"/>
<evidence type="ECO:0000256" key="9">
    <source>
        <dbReference type="ARBA" id="ARBA00023270"/>
    </source>
</evidence>
<gene>
    <name evidence="10" type="primary">tal</name>
    <name evidence="11" type="ORF">FHR36_006538</name>
</gene>